<evidence type="ECO:0000313" key="5">
    <source>
        <dbReference type="EMBL" id="CAB4975947.1"/>
    </source>
</evidence>
<dbReference type="EMBL" id="CAFBMH010000061">
    <property type="protein sequence ID" value="CAB4913656.1"/>
    <property type="molecule type" value="Genomic_DNA"/>
</dbReference>
<dbReference type="EMBL" id="CAFABA010000031">
    <property type="protein sequence ID" value="CAB4825619.1"/>
    <property type="molecule type" value="Genomic_DNA"/>
</dbReference>
<dbReference type="InterPro" id="IPR024498">
    <property type="entry name" value="DUF2786"/>
</dbReference>
<evidence type="ECO:0000313" key="4">
    <source>
        <dbReference type="EMBL" id="CAB4913656.1"/>
    </source>
</evidence>
<dbReference type="AlphaFoldDB" id="A0A6J6ZZ72"/>
<dbReference type="EMBL" id="CAFBOS010000002">
    <property type="protein sequence ID" value="CAB4975947.1"/>
    <property type="molecule type" value="Genomic_DNA"/>
</dbReference>
<evidence type="ECO:0000259" key="1">
    <source>
        <dbReference type="Pfam" id="PF10979"/>
    </source>
</evidence>
<protein>
    <submittedName>
        <fullName evidence="3">Unannotated protein</fullName>
    </submittedName>
</protein>
<proteinExistence type="predicted"/>
<dbReference type="Pfam" id="PF10979">
    <property type="entry name" value="DUF2786"/>
    <property type="match status" value="1"/>
</dbReference>
<name>A0A6J6ZZ72_9ZZZZ</name>
<evidence type="ECO:0000313" key="2">
    <source>
        <dbReference type="EMBL" id="CAB4731817.1"/>
    </source>
</evidence>
<evidence type="ECO:0000313" key="3">
    <source>
        <dbReference type="EMBL" id="CAB4825619.1"/>
    </source>
</evidence>
<sequence>MTTNNGASSSEAETVRSHLIAAAAESRGEQFGLDFDLIAHLCAYRHEAVDLAAEQLIIEQIAAHWTRGWQPAELVRQGRLGCHSAPAARLVALAVAVDHAGRRSVTMHQRWTAQVESLDLPRVRAGLGLAGQWVRDERLDRTEVVAAFVDVLGNLTYLPPLDMLLPPPGTGDVAPPTTWFADLFGATGRESDPLLGRIRNMLAKAESTTFEAEALAFTAKAQELMTRHAIDAALVQSGAPNRHEQPTALRFPIEAPYVEAKAQLLHTVAQAGRCRAVLHVSLAMCTVVGFSSDLASVELLFTSLLVQAQTAMDDAAQAAHAGTRARTKAFRSAFLVSYTSRIDERLRQINAAVFAEVEADQGAGFLPVLRSRAEAVDEFITERFGELTSRKGRRSFDAAGWASGRAAADNAQLAAAHLDPGDLADAG</sequence>
<organism evidence="3">
    <name type="scientific">freshwater metagenome</name>
    <dbReference type="NCBI Taxonomy" id="449393"/>
    <lineage>
        <taxon>unclassified sequences</taxon>
        <taxon>metagenomes</taxon>
        <taxon>ecological metagenomes</taxon>
    </lineage>
</organism>
<reference evidence="3" key="1">
    <citation type="submission" date="2020-05" db="EMBL/GenBank/DDBJ databases">
        <authorList>
            <person name="Chiriac C."/>
            <person name="Salcher M."/>
            <person name="Ghai R."/>
            <person name="Kavagutti S V."/>
        </authorList>
    </citation>
    <scope>NUCLEOTIDE SEQUENCE</scope>
</reference>
<dbReference type="EMBL" id="CAEZYR010000012">
    <property type="protein sequence ID" value="CAB4731817.1"/>
    <property type="molecule type" value="Genomic_DNA"/>
</dbReference>
<accession>A0A6J6ZZ72</accession>
<gene>
    <name evidence="2" type="ORF">UFOPK2754_00530</name>
    <name evidence="3" type="ORF">UFOPK3139_00999</name>
    <name evidence="4" type="ORF">UFOPK3543_01671</name>
    <name evidence="5" type="ORF">UFOPK3967_00050</name>
</gene>
<feature type="domain" description="DUF2786" evidence="1">
    <location>
        <begin position="195"/>
        <end position="231"/>
    </location>
</feature>